<dbReference type="STRING" id="1142394.PSMK_19370"/>
<comment type="pathway">
    <text evidence="4">Amino-acid biosynthesis; L-leucine biosynthesis; L-leucine from 3-methyl-2-oxobutanoate: step 4/4.</text>
</comment>
<evidence type="ECO:0000256" key="4">
    <source>
        <dbReference type="ARBA" id="ARBA00005072"/>
    </source>
</evidence>
<name>I0IFQ8_PHYMF</name>
<proteinExistence type="inferred from homology"/>
<dbReference type="InterPro" id="IPR050571">
    <property type="entry name" value="Class-IV_PLP-Dep_Aminotrnsfr"/>
</dbReference>
<keyword evidence="11" id="KW-0032">Aminotransferase</keyword>
<evidence type="ECO:0000313" key="11">
    <source>
        <dbReference type="EMBL" id="BAM04096.1"/>
    </source>
</evidence>
<comment type="pathway">
    <text evidence="2">Amino-acid biosynthesis; L-isoleucine biosynthesis; L-isoleucine from 2-oxobutanoate: step 4/4.</text>
</comment>
<dbReference type="Gene3D" id="3.30.470.10">
    <property type="match status" value="1"/>
</dbReference>
<dbReference type="eggNOG" id="COG0115">
    <property type="taxonomic scope" value="Bacteria"/>
</dbReference>
<comment type="similarity">
    <text evidence="5">Belongs to the class-IV pyridoxal-phosphate-dependent aminotransferase family.</text>
</comment>
<dbReference type="GO" id="GO:0052655">
    <property type="term" value="F:L-valine-2-oxoglutarate transaminase activity"/>
    <property type="evidence" value="ECO:0007669"/>
    <property type="project" value="RHEA"/>
</dbReference>
<evidence type="ECO:0000313" key="12">
    <source>
        <dbReference type="Proteomes" id="UP000007881"/>
    </source>
</evidence>
<evidence type="ECO:0000256" key="8">
    <source>
        <dbReference type="ARBA" id="ARBA00048212"/>
    </source>
</evidence>
<evidence type="ECO:0000256" key="6">
    <source>
        <dbReference type="ARBA" id="ARBA00013053"/>
    </source>
</evidence>
<dbReference type="GO" id="GO:0046394">
    <property type="term" value="P:carboxylic acid biosynthetic process"/>
    <property type="evidence" value="ECO:0007669"/>
    <property type="project" value="UniProtKB-ARBA"/>
</dbReference>
<protein>
    <recommendedName>
        <fullName evidence="6">branched-chain-amino-acid transaminase</fullName>
        <ecNumber evidence="6">2.6.1.42</ecNumber>
    </recommendedName>
</protein>
<dbReference type="Pfam" id="PF01063">
    <property type="entry name" value="Aminotran_4"/>
    <property type="match status" value="1"/>
</dbReference>
<dbReference type="GO" id="GO:0008652">
    <property type="term" value="P:amino acid biosynthetic process"/>
    <property type="evidence" value="ECO:0007669"/>
    <property type="project" value="UniProtKB-ARBA"/>
</dbReference>
<evidence type="ECO:0000256" key="9">
    <source>
        <dbReference type="ARBA" id="ARBA00048798"/>
    </source>
</evidence>
<dbReference type="PANTHER" id="PTHR42743">
    <property type="entry name" value="AMINO-ACID AMINOTRANSFERASE"/>
    <property type="match status" value="1"/>
</dbReference>
<reference evidence="11 12" key="1">
    <citation type="submission" date="2012-02" db="EMBL/GenBank/DDBJ databases">
        <title>Complete genome sequence of Phycisphaera mikurensis NBRC 102666.</title>
        <authorList>
            <person name="Ankai A."/>
            <person name="Hosoyama A."/>
            <person name="Terui Y."/>
            <person name="Sekine M."/>
            <person name="Fukai R."/>
            <person name="Kato Y."/>
            <person name="Nakamura S."/>
            <person name="Yamada-Narita S."/>
            <person name="Kawakoshi A."/>
            <person name="Fukunaga Y."/>
            <person name="Yamazaki S."/>
            <person name="Fujita N."/>
        </authorList>
    </citation>
    <scope>NUCLEOTIDE SEQUENCE [LARGE SCALE GENOMIC DNA]</scope>
    <source>
        <strain evidence="12">NBRC 102666 / KCTC 22515 / FYK2301M01</strain>
    </source>
</reference>
<comment type="cofactor">
    <cofactor evidence="1">
        <name>pyridoxal 5'-phosphate</name>
        <dbReference type="ChEBI" id="CHEBI:597326"/>
    </cofactor>
</comment>
<sequence>MQSYVNGSFHDADDPALRVEDAGFQHAVGLFETFQVHRGRPFRLDAHLARLAGSAATLGLAADMAVAPLVAAVEETIRHNGIDRARCRLTVTAGTVSLLRADPRGGGPAEAVAVKQTVAIVPQPPTIWEPSLFEDGVAVTIHGPAANPFDDTAGHKTLNYWQRLRSLRRAAAQGAAEAIWLNVSNHLASGCVSNLLLVKDGVLLSPFARGEEEPGALPAPVLPGVTRQLLLEAAADAGLAARKRMLTIDDLLDADEVMLTNSGWGVLPVVRVEKKPIGDGRVGPATQRLRKAWSDAVAAETAEPG</sequence>
<dbReference type="CDD" id="cd00449">
    <property type="entry name" value="PLPDE_IV"/>
    <property type="match status" value="1"/>
</dbReference>
<dbReference type="HOGENOM" id="CLU_020844_2_0_0"/>
<accession>I0IFQ8</accession>
<comment type="catalytic activity">
    <reaction evidence="8">
        <text>L-valine + 2-oxoglutarate = 3-methyl-2-oxobutanoate + L-glutamate</text>
        <dbReference type="Rhea" id="RHEA:24813"/>
        <dbReference type="ChEBI" id="CHEBI:11851"/>
        <dbReference type="ChEBI" id="CHEBI:16810"/>
        <dbReference type="ChEBI" id="CHEBI:29985"/>
        <dbReference type="ChEBI" id="CHEBI:57762"/>
        <dbReference type="EC" id="2.6.1.42"/>
    </reaction>
</comment>
<keyword evidence="11" id="KW-0808">Transferase</keyword>
<dbReference type="FunFam" id="3.20.10.10:FF:000002">
    <property type="entry name" value="D-alanine aminotransferase"/>
    <property type="match status" value="1"/>
</dbReference>
<dbReference type="KEGG" id="phm:PSMK_19370"/>
<dbReference type="InterPro" id="IPR001544">
    <property type="entry name" value="Aminotrans_IV"/>
</dbReference>
<gene>
    <name evidence="11" type="ordered locus">PSMK_19370</name>
</gene>
<dbReference type="GO" id="GO:0052654">
    <property type="term" value="F:L-leucine-2-oxoglutarate transaminase activity"/>
    <property type="evidence" value="ECO:0007669"/>
    <property type="project" value="RHEA"/>
</dbReference>
<organism evidence="11 12">
    <name type="scientific">Phycisphaera mikurensis (strain NBRC 102666 / KCTC 22515 / FYK2301M01)</name>
    <dbReference type="NCBI Taxonomy" id="1142394"/>
    <lineage>
        <taxon>Bacteria</taxon>
        <taxon>Pseudomonadati</taxon>
        <taxon>Planctomycetota</taxon>
        <taxon>Phycisphaerae</taxon>
        <taxon>Phycisphaerales</taxon>
        <taxon>Phycisphaeraceae</taxon>
        <taxon>Phycisphaera</taxon>
    </lineage>
</organism>
<evidence type="ECO:0000256" key="2">
    <source>
        <dbReference type="ARBA" id="ARBA00004824"/>
    </source>
</evidence>
<comment type="catalytic activity">
    <reaction evidence="9">
        <text>L-isoleucine + 2-oxoglutarate = (S)-3-methyl-2-oxopentanoate + L-glutamate</text>
        <dbReference type="Rhea" id="RHEA:24801"/>
        <dbReference type="ChEBI" id="CHEBI:16810"/>
        <dbReference type="ChEBI" id="CHEBI:29985"/>
        <dbReference type="ChEBI" id="CHEBI:35146"/>
        <dbReference type="ChEBI" id="CHEBI:58045"/>
        <dbReference type="EC" id="2.6.1.42"/>
    </reaction>
</comment>
<evidence type="ECO:0000256" key="5">
    <source>
        <dbReference type="ARBA" id="ARBA00009320"/>
    </source>
</evidence>
<dbReference type="EMBL" id="AP012338">
    <property type="protein sequence ID" value="BAM04096.1"/>
    <property type="molecule type" value="Genomic_DNA"/>
</dbReference>
<keyword evidence="7" id="KW-0663">Pyridoxal phosphate</keyword>
<dbReference type="EC" id="2.6.1.42" evidence="6"/>
<keyword evidence="12" id="KW-1185">Reference proteome</keyword>
<dbReference type="GO" id="GO:0052656">
    <property type="term" value="F:L-isoleucine-2-oxoglutarate transaminase activity"/>
    <property type="evidence" value="ECO:0007669"/>
    <property type="project" value="RHEA"/>
</dbReference>
<dbReference type="AlphaFoldDB" id="I0IFQ8"/>
<dbReference type="RefSeq" id="WP_014437314.1">
    <property type="nucleotide sequence ID" value="NC_017080.1"/>
</dbReference>
<dbReference type="SUPFAM" id="SSF56752">
    <property type="entry name" value="D-aminoacid aminotransferase-like PLP-dependent enzymes"/>
    <property type="match status" value="1"/>
</dbReference>
<dbReference type="InterPro" id="IPR036038">
    <property type="entry name" value="Aminotransferase-like"/>
</dbReference>
<comment type="catalytic activity">
    <reaction evidence="10">
        <text>L-leucine + 2-oxoglutarate = 4-methyl-2-oxopentanoate + L-glutamate</text>
        <dbReference type="Rhea" id="RHEA:18321"/>
        <dbReference type="ChEBI" id="CHEBI:16810"/>
        <dbReference type="ChEBI" id="CHEBI:17865"/>
        <dbReference type="ChEBI" id="CHEBI:29985"/>
        <dbReference type="ChEBI" id="CHEBI:57427"/>
        <dbReference type="EC" id="2.6.1.42"/>
    </reaction>
</comment>
<dbReference type="InterPro" id="IPR043131">
    <property type="entry name" value="BCAT-like_N"/>
</dbReference>
<dbReference type="GO" id="GO:0005829">
    <property type="term" value="C:cytosol"/>
    <property type="evidence" value="ECO:0007669"/>
    <property type="project" value="TreeGrafter"/>
</dbReference>
<evidence type="ECO:0000256" key="7">
    <source>
        <dbReference type="ARBA" id="ARBA00022898"/>
    </source>
</evidence>
<dbReference type="PANTHER" id="PTHR42743:SF11">
    <property type="entry name" value="AMINODEOXYCHORISMATE LYASE"/>
    <property type="match status" value="1"/>
</dbReference>
<comment type="pathway">
    <text evidence="3">Amino-acid biosynthesis; L-valine biosynthesis; L-valine from pyruvate: step 4/4.</text>
</comment>
<evidence type="ECO:0000256" key="3">
    <source>
        <dbReference type="ARBA" id="ARBA00004931"/>
    </source>
</evidence>
<dbReference type="Gene3D" id="3.20.10.10">
    <property type="entry name" value="D-amino Acid Aminotransferase, subunit A, domain 2"/>
    <property type="match status" value="1"/>
</dbReference>
<dbReference type="Proteomes" id="UP000007881">
    <property type="component" value="Chromosome"/>
</dbReference>
<evidence type="ECO:0000256" key="10">
    <source>
        <dbReference type="ARBA" id="ARBA00049229"/>
    </source>
</evidence>
<evidence type="ECO:0000256" key="1">
    <source>
        <dbReference type="ARBA" id="ARBA00001933"/>
    </source>
</evidence>
<dbReference type="InterPro" id="IPR043132">
    <property type="entry name" value="BCAT-like_C"/>
</dbReference>